<dbReference type="PROSITE" id="PS00965">
    <property type="entry name" value="PMI_I_1"/>
    <property type="match status" value="1"/>
</dbReference>
<keyword evidence="15" id="KW-1185">Reference proteome</keyword>
<dbReference type="EMBL" id="CAJFDH010000005">
    <property type="protein sequence ID" value="CAD5224875.1"/>
    <property type="molecule type" value="Genomic_DNA"/>
</dbReference>
<evidence type="ECO:0000256" key="5">
    <source>
        <dbReference type="ARBA" id="ARBA00022723"/>
    </source>
</evidence>
<accession>A0A811LCT0</accession>
<dbReference type="GO" id="GO:0008270">
    <property type="term" value="F:zinc ion binding"/>
    <property type="evidence" value="ECO:0007669"/>
    <property type="project" value="InterPro"/>
</dbReference>
<comment type="pathway">
    <text evidence="2">Nucleotide-sugar biosynthesis; GDP-alpha-D-mannose biosynthesis; alpha-D-mannose 1-phosphate from D-fructose 6-phosphate: step 1/2.</text>
</comment>
<dbReference type="Pfam" id="PF20512">
    <property type="entry name" value="PMI_typeI_hel"/>
    <property type="match status" value="1"/>
</dbReference>
<dbReference type="InterPro" id="IPR011051">
    <property type="entry name" value="RmlC_Cupin_sf"/>
</dbReference>
<dbReference type="SUPFAM" id="SSF51182">
    <property type="entry name" value="RmlC-like cupins"/>
    <property type="match status" value="1"/>
</dbReference>
<evidence type="ECO:0000256" key="10">
    <source>
        <dbReference type="PIRSR" id="PIRSR001480-1"/>
    </source>
</evidence>
<evidence type="ECO:0000256" key="1">
    <source>
        <dbReference type="ARBA" id="ARBA00000757"/>
    </source>
</evidence>
<dbReference type="NCBIfam" id="TIGR00218">
    <property type="entry name" value="manA"/>
    <property type="match status" value="1"/>
</dbReference>
<dbReference type="InterPro" id="IPR001250">
    <property type="entry name" value="Man6P_Isoase-1"/>
</dbReference>
<dbReference type="EC" id="5.3.1.8" evidence="4"/>
<dbReference type="InterPro" id="IPR046458">
    <property type="entry name" value="PMI_typeI_hel"/>
</dbReference>
<evidence type="ECO:0000259" key="12">
    <source>
        <dbReference type="Pfam" id="PF20511"/>
    </source>
</evidence>
<comment type="similarity">
    <text evidence="3">Belongs to the mannose-6-phosphate isomerase type 1 family.</text>
</comment>
<dbReference type="GO" id="GO:0005975">
    <property type="term" value="P:carbohydrate metabolic process"/>
    <property type="evidence" value="ECO:0007669"/>
    <property type="project" value="InterPro"/>
</dbReference>
<dbReference type="InterPro" id="IPR014710">
    <property type="entry name" value="RmlC-like_jellyroll"/>
</dbReference>
<keyword evidence="6 11" id="KW-0862">Zinc</keyword>
<dbReference type="AlphaFoldDB" id="A0A811LCT0"/>
<comment type="catalytic activity">
    <reaction evidence="1">
        <text>D-mannose 6-phosphate = D-fructose 6-phosphate</text>
        <dbReference type="Rhea" id="RHEA:12356"/>
        <dbReference type="ChEBI" id="CHEBI:58735"/>
        <dbReference type="ChEBI" id="CHEBI:61527"/>
        <dbReference type="EC" id="5.3.1.8"/>
    </reaction>
</comment>
<dbReference type="PIRSF" id="PIRSF001480">
    <property type="entry name" value="Mannose-6-phosphate_isomerase"/>
    <property type="match status" value="1"/>
</dbReference>
<evidence type="ECO:0000313" key="15">
    <source>
        <dbReference type="Proteomes" id="UP000614601"/>
    </source>
</evidence>
<feature type="binding site" evidence="11">
    <location>
        <position position="266"/>
    </location>
    <ligand>
        <name>Zn(2+)</name>
        <dbReference type="ChEBI" id="CHEBI:29105"/>
    </ligand>
</feature>
<evidence type="ECO:0000256" key="4">
    <source>
        <dbReference type="ARBA" id="ARBA00011956"/>
    </source>
</evidence>
<evidence type="ECO:0000256" key="7">
    <source>
        <dbReference type="ARBA" id="ARBA00023235"/>
    </source>
</evidence>
<dbReference type="GO" id="GO:0005829">
    <property type="term" value="C:cytosol"/>
    <property type="evidence" value="ECO:0007669"/>
    <property type="project" value="TreeGrafter"/>
</dbReference>
<dbReference type="PANTHER" id="PTHR10309">
    <property type="entry name" value="MANNOSE-6-PHOSPHATE ISOMERASE"/>
    <property type="match status" value="1"/>
</dbReference>
<feature type="domain" description="Phosphomannose isomerase type I catalytic" evidence="12">
    <location>
        <begin position="1"/>
        <end position="138"/>
    </location>
</feature>
<organism evidence="14 15">
    <name type="scientific">Bursaphelenchus okinawaensis</name>
    <dbReference type="NCBI Taxonomy" id="465554"/>
    <lineage>
        <taxon>Eukaryota</taxon>
        <taxon>Metazoa</taxon>
        <taxon>Ecdysozoa</taxon>
        <taxon>Nematoda</taxon>
        <taxon>Chromadorea</taxon>
        <taxon>Rhabditida</taxon>
        <taxon>Tylenchina</taxon>
        <taxon>Tylenchomorpha</taxon>
        <taxon>Aphelenchoidea</taxon>
        <taxon>Aphelenchoididae</taxon>
        <taxon>Bursaphelenchus</taxon>
    </lineage>
</organism>
<feature type="domain" description="Phosphomannose isomerase type I helical insertion" evidence="13">
    <location>
        <begin position="165"/>
        <end position="247"/>
    </location>
</feature>
<evidence type="ECO:0000256" key="11">
    <source>
        <dbReference type="PIRSR" id="PIRSR001480-2"/>
    </source>
</evidence>
<comment type="cofactor">
    <cofactor evidence="11">
        <name>Zn(2+)</name>
        <dbReference type="ChEBI" id="CHEBI:29105"/>
    </cofactor>
    <text evidence="11">Binds 1 zinc ion per subunit.</text>
</comment>
<dbReference type="Proteomes" id="UP000783686">
    <property type="component" value="Unassembled WGS sequence"/>
</dbReference>
<protein>
    <recommendedName>
        <fullName evidence="4">mannose-6-phosphate isomerase</fullName>
        <ecNumber evidence="4">5.3.1.8</ecNumber>
    </recommendedName>
    <alternativeName>
        <fullName evidence="8">Phosphohexomutase</fullName>
    </alternativeName>
    <alternativeName>
        <fullName evidence="9">Phosphomannose isomerase</fullName>
    </alternativeName>
</protein>
<dbReference type="GO" id="GO:0004476">
    <property type="term" value="F:mannose-6-phosphate isomerase activity"/>
    <property type="evidence" value="ECO:0007669"/>
    <property type="project" value="UniProtKB-EC"/>
</dbReference>
<evidence type="ECO:0000313" key="14">
    <source>
        <dbReference type="EMBL" id="CAD5224875.1"/>
    </source>
</evidence>
<feature type="binding site" evidence="11">
    <location>
        <position position="96"/>
    </location>
    <ligand>
        <name>Zn(2+)</name>
        <dbReference type="ChEBI" id="CHEBI:29105"/>
    </ligand>
</feature>
<evidence type="ECO:0000256" key="3">
    <source>
        <dbReference type="ARBA" id="ARBA00010772"/>
    </source>
</evidence>
<gene>
    <name evidence="14" type="ORF">BOKJ2_LOCUS11297</name>
</gene>
<keyword evidence="7" id="KW-0413">Isomerase</keyword>
<comment type="caution">
    <text evidence="14">The sequence shown here is derived from an EMBL/GenBank/DDBJ whole genome shotgun (WGS) entry which is preliminary data.</text>
</comment>
<evidence type="ECO:0000256" key="6">
    <source>
        <dbReference type="ARBA" id="ARBA00022833"/>
    </source>
</evidence>
<dbReference type="EMBL" id="CAJFCW020000005">
    <property type="protein sequence ID" value="CAG9120284.1"/>
    <property type="molecule type" value="Genomic_DNA"/>
</dbReference>
<proteinExistence type="inferred from homology"/>
<dbReference type="GO" id="GO:0009298">
    <property type="term" value="P:GDP-mannose biosynthetic process"/>
    <property type="evidence" value="ECO:0007669"/>
    <property type="project" value="UniProtKB-UniPathway"/>
</dbReference>
<evidence type="ECO:0000256" key="8">
    <source>
        <dbReference type="ARBA" id="ARBA00029741"/>
    </source>
</evidence>
<dbReference type="InterPro" id="IPR016305">
    <property type="entry name" value="Mannose-6-P_Isomerase"/>
</dbReference>
<dbReference type="Gene3D" id="1.10.441.10">
    <property type="entry name" value="Phosphomannose Isomerase, domain 2"/>
    <property type="match status" value="1"/>
</dbReference>
<dbReference type="CDD" id="cd07011">
    <property type="entry name" value="cupin_PMI_type_I_N"/>
    <property type="match status" value="1"/>
</dbReference>
<sequence length="462" mass="52483">MHRLNCHVQNYAWGKKGDDSEVGRLYGAGHKQFQIEQQKPYAELWMGTHPDGPARLHGSDLKLSEHRARLDNAPKEDDHLPFIMKIMAIQHTLSLQVHPTKEQATQLHEKDPFNYPDRNHKPELAYALNRFELLCGFRTAKEIMINMKSFPELQTVMGVDNCKRFMALVEAGHPDDSEELKQAIKDCFTTMIYIENHSEVLVENLAILRQNLEHGVRGCLIEDTVEVMFKTLDLFPGDVGCFAPLYLNHMILEPGECCYYAAEELHAYLSGECVECVGCSNNTIRAGLTNKYVDRESLVQVLNYRMTDPSYYIVPPQSLTPNVVEFAPDCRDFTLHEIKINDESSSSTSAELPNLDCASIIVFVSGDVQVEENDQKRHTVTRGDIYYIPKDTDVKLTRLSATPVLAYRTSSDEEGPDHSNRIRTDGLSQAEILKMRLRNEVRVSLNNNNQLADVSVEMDGFM</sequence>
<dbReference type="InterPro" id="IPR046457">
    <property type="entry name" value="PMI_typeI_cat"/>
</dbReference>
<dbReference type="Gene3D" id="2.60.120.10">
    <property type="entry name" value="Jelly Rolls"/>
    <property type="match status" value="2"/>
</dbReference>
<evidence type="ECO:0000259" key="13">
    <source>
        <dbReference type="Pfam" id="PF20512"/>
    </source>
</evidence>
<dbReference type="InterPro" id="IPR018050">
    <property type="entry name" value="Pmannose_isomerase-type1_CS"/>
</dbReference>
<dbReference type="PANTHER" id="PTHR10309:SF2">
    <property type="entry name" value="MANNOSE-6-PHOSPHATE ISOMERASE"/>
    <property type="match status" value="1"/>
</dbReference>
<keyword evidence="5 11" id="KW-0479">Metal-binding</keyword>
<evidence type="ECO:0000256" key="2">
    <source>
        <dbReference type="ARBA" id="ARBA00004666"/>
    </source>
</evidence>
<reference evidence="14" key="1">
    <citation type="submission" date="2020-09" db="EMBL/GenBank/DDBJ databases">
        <authorList>
            <person name="Kikuchi T."/>
        </authorList>
    </citation>
    <scope>NUCLEOTIDE SEQUENCE</scope>
    <source>
        <strain evidence="14">SH1</strain>
    </source>
</reference>
<feature type="active site" evidence="10">
    <location>
        <position position="285"/>
    </location>
</feature>
<dbReference type="Pfam" id="PF20511">
    <property type="entry name" value="PMI_typeI_cat"/>
    <property type="match status" value="1"/>
</dbReference>
<feature type="binding site" evidence="11">
    <location>
        <position position="123"/>
    </location>
    <ligand>
        <name>Zn(2+)</name>
        <dbReference type="ChEBI" id="CHEBI:29105"/>
    </ligand>
</feature>
<dbReference type="PRINTS" id="PR00714">
    <property type="entry name" value="MAN6PISMRASE"/>
</dbReference>
<name>A0A811LCT0_9BILA</name>
<evidence type="ECO:0000256" key="9">
    <source>
        <dbReference type="ARBA" id="ARBA00030762"/>
    </source>
</evidence>
<dbReference type="OrthoDB" id="6605218at2759"/>
<dbReference type="Proteomes" id="UP000614601">
    <property type="component" value="Unassembled WGS sequence"/>
</dbReference>
<feature type="binding site" evidence="11">
    <location>
        <position position="98"/>
    </location>
    <ligand>
        <name>Zn(2+)</name>
        <dbReference type="ChEBI" id="CHEBI:29105"/>
    </ligand>
</feature>
<dbReference type="UniPathway" id="UPA00126">
    <property type="reaction ID" value="UER00423"/>
</dbReference>